<keyword evidence="1" id="KW-0472">Membrane</keyword>
<name>A0A6J6Z1L3_9ZZZZ</name>
<keyword evidence="1" id="KW-0812">Transmembrane</keyword>
<feature type="transmembrane region" description="Helical" evidence="1">
    <location>
        <begin position="214"/>
        <end position="238"/>
    </location>
</feature>
<gene>
    <name evidence="2" type="ORF">UFOPK3046_01294</name>
</gene>
<evidence type="ECO:0000256" key="1">
    <source>
        <dbReference type="SAM" id="Phobius"/>
    </source>
</evidence>
<keyword evidence="1" id="KW-1133">Transmembrane helix</keyword>
<dbReference type="AlphaFoldDB" id="A0A6J6Z1L3"/>
<protein>
    <submittedName>
        <fullName evidence="2">Unannotated protein</fullName>
    </submittedName>
</protein>
<feature type="transmembrane region" description="Helical" evidence="1">
    <location>
        <begin position="183"/>
        <end position="202"/>
    </location>
</feature>
<feature type="transmembrane region" description="Helical" evidence="1">
    <location>
        <begin position="90"/>
        <end position="107"/>
    </location>
</feature>
<feature type="transmembrane region" description="Helical" evidence="1">
    <location>
        <begin position="14"/>
        <end position="33"/>
    </location>
</feature>
<evidence type="ECO:0000313" key="2">
    <source>
        <dbReference type="EMBL" id="CAB4813426.1"/>
    </source>
</evidence>
<feature type="transmembrane region" description="Helical" evidence="1">
    <location>
        <begin position="114"/>
        <end position="132"/>
    </location>
</feature>
<accession>A0A6J6Z1L3</accession>
<proteinExistence type="predicted"/>
<feature type="transmembrane region" description="Helical" evidence="1">
    <location>
        <begin position="270"/>
        <end position="288"/>
    </location>
</feature>
<organism evidence="2">
    <name type="scientific">freshwater metagenome</name>
    <dbReference type="NCBI Taxonomy" id="449393"/>
    <lineage>
        <taxon>unclassified sequences</taxon>
        <taxon>metagenomes</taxon>
        <taxon>ecological metagenomes</taxon>
    </lineage>
</organism>
<sequence>MSDSSSETRRVPRFVDSALLGVLALVLRLPAFFSERHLTFDDGVFASSALAMREGGLPFRDVFSSQGPLFLPLVALGDLVGLHKLNSPRVLALLSGIAIVVGIYWTALQMTDRLGAVLAAVLAATSGSLIWVTGPLAADGPALAFAVLAVFLSLRQRDRPSYINAVFLGLAVGATLSTKAMEAPILVVVALVLLTPLLAAARQHRFARTALLQGGVVALSAAALFALISAPFGFAAVWDQSFVYRTAASTNRDIPANAAKLFSTLWDRDLVLLLFACVTLGAGLWTRFRTSPQQQNPQGADPSPSSTPSAGLLMAAWTISSALWLIAVVSPLWRPHISAMIPPLALLIGIYRPPIRVTLIAGLISVPLLFWQLNEVLIPGPYSGSEAQVVEALRALPDGAWVLSDEPGLVWRAGKRTSDDLVDPSMLRVQQGRYTESSLAEAARDPRVCAVVIRSDQRFGHFPGLPEALANQGFIVAQESSSATGLQRVFIRSDCG</sequence>
<feature type="transmembrane region" description="Helical" evidence="1">
    <location>
        <begin position="138"/>
        <end position="154"/>
    </location>
</feature>
<feature type="transmembrane region" description="Helical" evidence="1">
    <location>
        <begin position="309"/>
        <end position="333"/>
    </location>
</feature>
<feature type="transmembrane region" description="Helical" evidence="1">
    <location>
        <begin position="161"/>
        <end position="177"/>
    </location>
</feature>
<reference evidence="2" key="1">
    <citation type="submission" date="2020-05" db="EMBL/GenBank/DDBJ databases">
        <authorList>
            <person name="Chiriac C."/>
            <person name="Salcher M."/>
            <person name="Ghai R."/>
            <person name="Kavagutti S V."/>
        </authorList>
    </citation>
    <scope>NUCLEOTIDE SEQUENCE</scope>
</reference>
<dbReference type="EMBL" id="CAFAAQ010000125">
    <property type="protein sequence ID" value="CAB4813426.1"/>
    <property type="molecule type" value="Genomic_DNA"/>
</dbReference>